<dbReference type="NCBIfam" id="TIGR00176">
    <property type="entry name" value="mobB"/>
    <property type="match status" value="1"/>
</dbReference>
<feature type="domain" description="Molybdopterin-guanine dinucleotide biosynthesis protein B (MobB)" evidence="2">
    <location>
        <begin position="5"/>
        <end position="134"/>
    </location>
</feature>
<evidence type="ECO:0000313" key="3">
    <source>
        <dbReference type="EMBL" id="RVV97813.1"/>
    </source>
</evidence>
<dbReference type="InterPro" id="IPR052539">
    <property type="entry name" value="MGD_biosynthesis_adapter"/>
</dbReference>
<dbReference type="SUPFAM" id="SSF52540">
    <property type="entry name" value="P-loop containing nucleoside triphosphate hydrolases"/>
    <property type="match status" value="1"/>
</dbReference>
<dbReference type="InterPro" id="IPR027417">
    <property type="entry name" value="P-loop_NTPase"/>
</dbReference>
<dbReference type="PANTHER" id="PTHR40072:SF1">
    <property type="entry name" value="MOLYBDOPTERIN-GUANINE DINUCLEOTIDE BIOSYNTHESIS ADAPTER PROTEIN"/>
    <property type="match status" value="1"/>
</dbReference>
<sequence length="531" mass="56481">MILWGVTGWSDAGKTTLIERLIAGLAQRGLRVATLKHTHHDVDPEPERADSRRHRAAGAAQVLLAGPRRWSLVAEHATAAAPALAELVARLDPVDVVLAEGWRDGDHPKIEVWRPETGQPPRAPGDRTIRAMVAQARPKGIDLPVFRPGETEALIAFLTGDAARPWRPAEGAAPAVQAPWPPNLPSARPASSPRGDAPRDPAPDPGRNADLPAVRWDPGGIFAERSQGFDSFVVIDWSAAATPSPRRPAKDAIWAGVADAEADADADADTPGEVYLRTRDAAMTWIETRIAAERSAGRRMLLGLDACLGWPAGFARHLTGQDCAPAVWDWLAHRVEDAPDNANNRFEVAAAINAMFPGTGPFWGRPAGRDLPDLPAHGSARQGHGLPERRRWEGGGMQSVWKLYTTGAVGSQSLLAQARLAGLRARLGADLAVWPFDPPAAVAQAPVVLAEVWPSLAARAVARAARGDEPRDATQVRVTAAVMREMQRRGTLAPALSAAGGAALAEEGWCLGVGVEPAWRAVAGDLWPPSG</sequence>
<dbReference type="AlphaFoldDB" id="A0A438AGH2"/>
<dbReference type="GO" id="GO:0006777">
    <property type="term" value="P:Mo-molybdopterin cofactor biosynthetic process"/>
    <property type="evidence" value="ECO:0007669"/>
    <property type="project" value="InterPro"/>
</dbReference>
<dbReference type="PANTHER" id="PTHR40072">
    <property type="entry name" value="MOLYBDOPTERIN-GUANINE DINUCLEOTIDE BIOSYNTHESIS ADAPTER PROTEIN-RELATED"/>
    <property type="match status" value="1"/>
</dbReference>
<comment type="caution">
    <text evidence="3">The sequence shown here is derived from an EMBL/GenBank/DDBJ whole genome shotgun (WGS) entry which is preliminary data.</text>
</comment>
<dbReference type="InterPro" id="IPR004435">
    <property type="entry name" value="MobB_dom"/>
</dbReference>
<protein>
    <submittedName>
        <fullName evidence="3">Molybdopterin-guanine dinucleotide biosynthesis protein B</fullName>
    </submittedName>
</protein>
<dbReference type="EMBL" id="RQXX01000003">
    <property type="protein sequence ID" value="RVV97813.1"/>
    <property type="molecule type" value="Genomic_DNA"/>
</dbReference>
<dbReference type="Pfam" id="PF03205">
    <property type="entry name" value="MobB"/>
    <property type="match status" value="1"/>
</dbReference>
<accession>A0A438AGH2</accession>
<feature type="region of interest" description="Disordered" evidence="1">
    <location>
        <begin position="169"/>
        <end position="215"/>
    </location>
</feature>
<dbReference type="RefSeq" id="WP_127906478.1">
    <property type="nucleotide sequence ID" value="NZ_RQXX01000003.1"/>
</dbReference>
<keyword evidence="4" id="KW-1185">Reference proteome</keyword>
<organism evidence="3 4">
    <name type="scientific">Mesobaculum littorinae</name>
    <dbReference type="NCBI Taxonomy" id="2486419"/>
    <lineage>
        <taxon>Bacteria</taxon>
        <taxon>Pseudomonadati</taxon>
        <taxon>Pseudomonadota</taxon>
        <taxon>Alphaproteobacteria</taxon>
        <taxon>Rhodobacterales</taxon>
        <taxon>Roseobacteraceae</taxon>
        <taxon>Mesobaculum</taxon>
    </lineage>
</organism>
<reference evidence="3 4" key="1">
    <citation type="submission" date="2018-11" db="EMBL/GenBank/DDBJ databases">
        <title>Mesobaculum littorinae gen. nov., sp. nov., isolated from Littorina scabra that represents a novel genus of the order Rhodobacteraceae.</title>
        <authorList>
            <person name="Li F."/>
        </authorList>
    </citation>
    <scope>NUCLEOTIDE SEQUENCE [LARGE SCALE GENOMIC DNA]</scope>
    <source>
        <strain evidence="3 4">M0103</strain>
    </source>
</reference>
<evidence type="ECO:0000313" key="4">
    <source>
        <dbReference type="Proteomes" id="UP000285908"/>
    </source>
</evidence>
<dbReference type="Gene3D" id="3.40.50.300">
    <property type="entry name" value="P-loop containing nucleotide triphosphate hydrolases"/>
    <property type="match status" value="1"/>
</dbReference>
<evidence type="ECO:0000259" key="2">
    <source>
        <dbReference type="Pfam" id="PF03205"/>
    </source>
</evidence>
<dbReference type="CDD" id="cd03116">
    <property type="entry name" value="MobB"/>
    <property type="match status" value="1"/>
</dbReference>
<gene>
    <name evidence="3" type="primary">mobB</name>
    <name evidence="3" type="ORF">EKE94_10030</name>
</gene>
<proteinExistence type="predicted"/>
<dbReference type="Proteomes" id="UP000285908">
    <property type="component" value="Unassembled WGS sequence"/>
</dbReference>
<name>A0A438AGH2_9RHOB</name>
<dbReference type="GO" id="GO:0005525">
    <property type="term" value="F:GTP binding"/>
    <property type="evidence" value="ECO:0007669"/>
    <property type="project" value="InterPro"/>
</dbReference>
<evidence type="ECO:0000256" key="1">
    <source>
        <dbReference type="SAM" id="MobiDB-lite"/>
    </source>
</evidence>
<dbReference type="OrthoDB" id="9804758at2"/>